<dbReference type="InterPro" id="IPR005537">
    <property type="entry name" value="RAMP_III_fam"/>
</dbReference>
<dbReference type="STRING" id="1121290.CLAOCE_04680"/>
<evidence type="ECO:0000313" key="3">
    <source>
        <dbReference type="EMBL" id="OFI07063.1"/>
    </source>
</evidence>
<reference evidence="3 4" key="1">
    <citation type="submission" date="2016-06" db="EMBL/GenBank/DDBJ databases">
        <title>Genome sequence of Clostridium acetireducens DSM 10703.</title>
        <authorList>
            <person name="Poehlein A."/>
            <person name="Fluechter S."/>
            <person name="Duerre P."/>
            <person name="Daniel R."/>
        </authorList>
    </citation>
    <scope>NUCLEOTIDE SEQUENCE [LARGE SCALE GENOMIC DNA]</scope>
    <source>
        <strain evidence="3 4">DSM 10703</strain>
    </source>
</reference>
<evidence type="ECO:0000313" key="4">
    <source>
        <dbReference type="Proteomes" id="UP000175744"/>
    </source>
</evidence>
<comment type="caution">
    <text evidence="3">The sequence shown here is derived from an EMBL/GenBank/DDBJ whole genome shotgun (WGS) entry which is preliminary data.</text>
</comment>
<gene>
    <name evidence="3" type="ORF">CLOACE_04680</name>
</gene>
<dbReference type="OrthoDB" id="5242922at2"/>
<evidence type="ECO:0000259" key="2">
    <source>
        <dbReference type="Pfam" id="PF03787"/>
    </source>
</evidence>
<dbReference type="InterPro" id="IPR052216">
    <property type="entry name" value="CRISPR_Csm3_endoribonuclease"/>
</dbReference>
<keyword evidence="1" id="KW-0051">Antiviral defense</keyword>
<dbReference type="RefSeq" id="WP_070109438.1">
    <property type="nucleotide sequence ID" value="NZ_LZFO01000005.1"/>
</dbReference>
<accession>A0A1E8F0T6</accession>
<name>A0A1E8F0T6_9CLOT</name>
<dbReference type="AlphaFoldDB" id="A0A1E8F0T6"/>
<dbReference type="PANTHER" id="PTHR35579">
    <property type="entry name" value="CRISPR SYSTEM CMS ENDORIBONUCLEASE CSM3"/>
    <property type="match status" value="1"/>
</dbReference>
<evidence type="ECO:0000256" key="1">
    <source>
        <dbReference type="ARBA" id="ARBA00023118"/>
    </source>
</evidence>
<dbReference type="EMBL" id="LZFO01000005">
    <property type="protein sequence ID" value="OFI07063.1"/>
    <property type="molecule type" value="Genomic_DNA"/>
</dbReference>
<keyword evidence="4" id="KW-1185">Reference proteome</keyword>
<protein>
    <submittedName>
        <fullName evidence="3">RAMP superfamily protein</fullName>
    </submittedName>
</protein>
<dbReference type="GO" id="GO:0051607">
    <property type="term" value="P:defense response to virus"/>
    <property type="evidence" value="ECO:0007669"/>
    <property type="project" value="UniProtKB-KW"/>
</dbReference>
<organism evidence="3 4">
    <name type="scientific">Clostridium acetireducens DSM 10703</name>
    <dbReference type="NCBI Taxonomy" id="1121290"/>
    <lineage>
        <taxon>Bacteria</taxon>
        <taxon>Bacillati</taxon>
        <taxon>Bacillota</taxon>
        <taxon>Clostridia</taxon>
        <taxon>Eubacteriales</taxon>
        <taxon>Clostridiaceae</taxon>
        <taxon>Clostridium</taxon>
    </lineage>
</organism>
<dbReference type="Pfam" id="PF03787">
    <property type="entry name" value="RAMPs"/>
    <property type="match status" value="1"/>
</dbReference>
<dbReference type="Proteomes" id="UP000175744">
    <property type="component" value="Unassembled WGS sequence"/>
</dbReference>
<dbReference type="PANTHER" id="PTHR35579:SF3">
    <property type="entry name" value="CRISPR SYSTEM CMS ENDORIBONUCLEASE CSM3"/>
    <property type="match status" value="1"/>
</dbReference>
<dbReference type="NCBIfam" id="TIGR02581">
    <property type="entry name" value="cas_cyan_RAMP"/>
    <property type="match status" value="1"/>
</dbReference>
<dbReference type="InterPro" id="IPR013411">
    <property type="entry name" value="CRISPR-assoc_RAMP_Csx7"/>
</dbReference>
<feature type="domain" description="CRISPR type III-associated protein" evidence="2">
    <location>
        <begin position="15"/>
        <end position="211"/>
    </location>
</feature>
<proteinExistence type="predicted"/>
<sequence length="274" mass="31105">MFSNLINEAQIECILETRSPLFIKSGEEDPLNPTAADDSYIAFYKEGKMIPVIPGTGLKGVFRSRAEVFLKKYGICNIFSYNNSCGKKIADKQKKNKNITGIDKYDLSCAVCKLFGSQGLKSRISFEDFYPIENPVIGKRKGVAIDRISGAARKGAFYDFEYVEYGKFKGKIKIKNFFPWNLKLILLILEDINEGFVTLGGVTSKGFGQMEVKDINMKIRYYDKSKNNGKYEDKGFYIERKIDEKEVKNIFSKIKIDETEVKTQGSDLKNGKVL</sequence>